<keyword evidence="2" id="KW-1003">Cell membrane</keyword>
<keyword evidence="3 6" id="KW-0812">Transmembrane</keyword>
<sequence length="357" mass="37643">MKALQSILLPVAASLVAVVIGGILVAALGYNPVSVYGSLISGAFGNLGNLGNTLTASLPLIIIGLGIALSFQSGLFNIGADGQYWIGATAAVWVGYHFTSLPGWLHMLFCLAAGMIAGAIWAGIVPGLTKAFVGAHEVITTMMMSYIAILFARYLIEGGPMQEKGYIPQSPLIASNTQFPYFTQGFMRSQLSPISMAIAALAVIVAWFLLYKTTLGFSLRSVGLNPRAAKYAGIRVKLHIVLALALSGLFAGLAGAVQMLGVDHQLLDGFSSNYGYTAIVVALLARNNPLAVVISGLFFGALTTGGQNMQIASNVPASLTNVLTGLIIFFVGCERIIPQVIGWYRRRRSLRAQTPAS</sequence>
<keyword evidence="5 6" id="KW-0472">Membrane</keyword>
<dbReference type="PANTHER" id="PTHR47089">
    <property type="entry name" value="ABC TRANSPORTER, PERMEASE PROTEIN"/>
    <property type="match status" value="1"/>
</dbReference>
<dbReference type="Proteomes" id="UP000186156">
    <property type="component" value="Unassembled WGS sequence"/>
</dbReference>
<keyword evidence="8" id="KW-1185">Reference proteome</keyword>
<dbReference type="GO" id="GO:0022857">
    <property type="term" value="F:transmembrane transporter activity"/>
    <property type="evidence" value="ECO:0007669"/>
    <property type="project" value="InterPro"/>
</dbReference>
<dbReference type="Pfam" id="PF02653">
    <property type="entry name" value="BPD_transp_2"/>
    <property type="match status" value="1"/>
</dbReference>
<feature type="transmembrane region" description="Helical" evidence="6">
    <location>
        <begin position="191"/>
        <end position="211"/>
    </location>
</feature>
<reference evidence="8" key="1">
    <citation type="submission" date="2017-01" db="EMBL/GenBank/DDBJ databases">
        <authorList>
            <person name="Varghese N."/>
            <person name="Submissions S."/>
        </authorList>
    </citation>
    <scope>NUCLEOTIDE SEQUENCE [LARGE SCALE GENOMIC DNA]</scope>
    <source>
        <strain evidence="8">DSM 16176</strain>
    </source>
</reference>
<keyword evidence="4 6" id="KW-1133">Transmembrane helix</keyword>
<evidence type="ECO:0000313" key="8">
    <source>
        <dbReference type="Proteomes" id="UP000186156"/>
    </source>
</evidence>
<feature type="transmembrane region" description="Helical" evidence="6">
    <location>
        <begin position="50"/>
        <end position="70"/>
    </location>
</feature>
<feature type="transmembrane region" description="Helical" evidence="6">
    <location>
        <begin position="7"/>
        <end position="30"/>
    </location>
</feature>
<feature type="transmembrane region" description="Helical" evidence="6">
    <location>
        <begin position="138"/>
        <end position="156"/>
    </location>
</feature>
<comment type="subcellular location">
    <subcellularLocation>
        <location evidence="1">Cell membrane</location>
        <topology evidence="1">Multi-pass membrane protein</topology>
    </subcellularLocation>
</comment>
<evidence type="ECO:0000256" key="3">
    <source>
        <dbReference type="ARBA" id="ARBA00022692"/>
    </source>
</evidence>
<protein>
    <submittedName>
        <fullName evidence="7">Nucleoside ABC transporter membrane protein</fullName>
    </submittedName>
</protein>
<dbReference type="CDD" id="cd06580">
    <property type="entry name" value="TM_PBP1_transp_TpRbsC_like"/>
    <property type="match status" value="1"/>
</dbReference>
<evidence type="ECO:0000256" key="4">
    <source>
        <dbReference type="ARBA" id="ARBA00022989"/>
    </source>
</evidence>
<dbReference type="AlphaFoldDB" id="A0A1N7MB78"/>
<dbReference type="InterPro" id="IPR001851">
    <property type="entry name" value="ABC_transp_permease"/>
</dbReference>
<feature type="transmembrane region" description="Helical" evidence="6">
    <location>
        <begin position="82"/>
        <end position="98"/>
    </location>
</feature>
<evidence type="ECO:0000256" key="5">
    <source>
        <dbReference type="ARBA" id="ARBA00023136"/>
    </source>
</evidence>
<dbReference type="STRING" id="252246.SAMN05421799_10521"/>
<evidence type="ECO:0000256" key="6">
    <source>
        <dbReference type="SAM" id="Phobius"/>
    </source>
</evidence>
<evidence type="ECO:0000313" key="7">
    <source>
        <dbReference type="EMBL" id="SIS83313.1"/>
    </source>
</evidence>
<dbReference type="OrthoDB" id="45037at2"/>
<evidence type="ECO:0000256" key="2">
    <source>
        <dbReference type="ARBA" id="ARBA00022475"/>
    </source>
</evidence>
<proteinExistence type="predicted"/>
<dbReference type="GO" id="GO:0005886">
    <property type="term" value="C:plasma membrane"/>
    <property type="evidence" value="ECO:0007669"/>
    <property type="project" value="UniProtKB-SubCell"/>
</dbReference>
<evidence type="ECO:0000256" key="1">
    <source>
        <dbReference type="ARBA" id="ARBA00004651"/>
    </source>
</evidence>
<organism evidence="7 8">
    <name type="scientific">Alicyclobacillus vulcanalis</name>
    <dbReference type="NCBI Taxonomy" id="252246"/>
    <lineage>
        <taxon>Bacteria</taxon>
        <taxon>Bacillati</taxon>
        <taxon>Bacillota</taxon>
        <taxon>Bacilli</taxon>
        <taxon>Bacillales</taxon>
        <taxon>Alicyclobacillaceae</taxon>
        <taxon>Alicyclobacillus</taxon>
    </lineage>
</organism>
<dbReference type="RefSeq" id="WP_076346507.1">
    <property type="nucleotide sequence ID" value="NZ_FTOO01000005.1"/>
</dbReference>
<feature type="transmembrane region" description="Helical" evidence="6">
    <location>
        <begin position="104"/>
        <end position="126"/>
    </location>
</feature>
<accession>A0A1N7MB78</accession>
<gene>
    <name evidence="7" type="ORF">SAMN05421799_10521</name>
</gene>
<dbReference type="PANTHER" id="PTHR47089:SF1">
    <property type="entry name" value="GUANOSINE ABC TRANSPORTER PERMEASE PROTEIN NUPP"/>
    <property type="match status" value="1"/>
</dbReference>
<name>A0A1N7MB78_9BACL</name>
<feature type="transmembrane region" description="Helical" evidence="6">
    <location>
        <begin position="240"/>
        <end position="262"/>
    </location>
</feature>
<feature type="transmembrane region" description="Helical" evidence="6">
    <location>
        <begin position="274"/>
        <end position="299"/>
    </location>
</feature>
<dbReference type="EMBL" id="FTOO01000005">
    <property type="protein sequence ID" value="SIS83313.1"/>
    <property type="molecule type" value="Genomic_DNA"/>
</dbReference>